<dbReference type="OrthoDB" id="2802317at2759"/>
<feature type="compositionally biased region" description="Basic and acidic residues" evidence="1">
    <location>
        <begin position="50"/>
        <end position="65"/>
    </location>
</feature>
<evidence type="ECO:0000313" key="2">
    <source>
        <dbReference type="EMBL" id="KZT00221.1"/>
    </source>
</evidence>
<evidence type="ECO:0000256" key="1">
    <source>
        <dbReference type="SAM" id="MobiDB-lite"/>
    </source>
</evidence>
<gene>
    <name evidence="2" type="ORF">LAESUDRAFT_803250</name>
</gene>
<organism evidence="2 3">
    <name type="scientific">Laetiporus sulphureus 93-53</name>
    <dbReference type="NCBI Taxonomy" id="1314785"/>
    <lineage>
        <taxon>Eukaryota</taxon>
        <taxon>Fungi</taxon>
        <taxon>Dikarya</taxon>
        <taxon>Basidiomycota</taxon>
        <taxon>Agaricomycotina</taxon>
        <taxon>Agaricomycetes</taxon>
        <taxon>Polyporales</taxon>
        <taxon>Laetiporus</taxon>
    </lineage>
</organism>
<name>A0A165B4K8_9APHY</name>
<sequence length="97" mass="11166">MSNSIKLSLGSNRLYDIPFLEDDGANYQQWKFRLETVLRIRKLWNITQGKEARPADSESDKQAEWDDKDQDAKAQITLTLKDTPLSGIMYEKTAKSV</sequence>
<dbReference type="RefSeq" id="XP_040757961.1">
    <property type="nucleotide sequence ID" value="XM_040914015.1"/>
</dbReference>
<protein>
    <recommendedName>
        <fullName evidence="4">DUF4219 domain-containing protein</fullName>
    </recommendedName>
</protein>
<dbReference type="GeneID" id="63831043"/>
<dbReference type="Pfam" id="PF14223">
    <property type="entry name" value="Retrotran_gag_2"/>
    <property type="match status" value="1"/>
</dbReference>
<dbReference type="InParanoid" id="A0A165B4K8"/>
<reference evidence="2 3" key="1">
    <citation type="journal article" date="2016" name="Mol. Biol. Evol.">
        <title>Comparative Genomics of Early-Diverging Mushroom-Forming Fungi Provides Insights into the Origins of Lignocellulose Decay Capabilities.</title>
        <authorList>
            <person name="Nagy L.G."/>
            <person name="Riley R."/>
            <person name="Tritt A."/>
            <person name="Adam C."/>
            <person name="Daum C."/>
            <person name="Floudas D."/>
            <person name="Sun H."/>
            <person name="Yadav J.S."/>
            <person name="Pangilinan J."/>
            <person name="Larsson K.H."/>
            <person name="Matsuura K."/>
            <person name="Barry K."/>
            <person name="Labutti K."/>
            <person name="Kuo R."/>
            <person name="Ohm R.A."/>
            <person name="Bhattacharya S.S."/>
            <person name="Shirouzu T."/>
            <person name="Yoshinaga Y."/>
            <person name="Martin F.M."/>
            <person name="Grigoriev I.V."/>
            <person name="Hibbett D.S."/>
        </authorList>
    </citation>
    <scope>NUCLEOTIDE SEQUENCE [LARGE SCALE GENOMIC DNA]</scope>
    <source>
        <strain evidence="2 3">93-53</strain>
    </source>
</reference>
<dbReference type="EMBL" id="KV427692">
    <property type="protein sequence ID" value="KZT00221.1"/>
    <property type="molecule type" value="Genomic_DNA"/>
</dbReference>
<dbReference type="AlphaFoldDB" id="A0A165B4K8"/>
<dbReference type="Proteomes" id="UP000076871">
    <property type="component" value="Unassembled WGS sequence"/>
</dbReference>
<evidence type="ECO:0008006" key="4">
    <source>
        <dbReference type="Google" id="ProtNLM"/>
    </source>
</evidence>
<accession>A0A165B4K8</accession>
<feature type="region of interest" description="Disordered" evidence="1">
    <location>
        <begin position="49"/>
        <end position="70"/>
    </location>
</feature>
<evidence type="ECO:0000313" key="3">
    <source>
        <dbReference type="Proteomes" id="UP000076871"/>
    </source>
</evidence>
<proteinExistence type="predicted"/>
<feature type="non-terminal residue" evidence="2">
    <location>
        <position position="97"/>
    </location>
</feature>
<keyword evidence="3" id="KW-1185">Reference proteome</keyword>